<dbReference type="EMBL" id="JAATJM010000001">
    <property type="protein sequence ID" value="NJC40344.1"/>
    <property type="molecule type" value="Genomic_DNA"/>
</dbReference>
<protein>
    <submittedName>
        <fullName evidence="2">Uncharacterized protein</fullName>
    </submittedName>
</protein>
<evidence type="ECO:0000313" key="3">
    <source>
        <dbReference type="Proteomes" id="UP000587415"/>
    </source>
</evidence>
<evidence type="ECO:0000256" key="1">
    <source>
        <dbReference type="SAM" id="MobiDB-lite"/>
    </source>
</evidence>
<proteinExistence type="predicted"/>
<reference evidence="2 3" key="1">
    <citation type="submission" date="2020-03" db="EMBL/GenBank/DDBJ databases">
        <title>Genomic Encyclopedia of Type Strains, Phase IV (KMG-IV): sequencing the most valuable type-strain genomes for metagenomic binning, comparative biology and taxonomic classification.</title>
        <authorList>
            <person name="Goeker M."/>
        </authorList>
    </citation>
    <scope>NUCLEOTIDE SEQUENCE [LARGE SCALE GENOMIC DNA]</scope>
    <source>
        <strain evidence="2 3">DSM 4736</strain>
    </source>
</reference>
<dbReference type="AlphaFoldDB" id="A0A7X5YKG7"/>
<dbReference type="Proteomes" id="UP000587415">
    <property type="component" value="Unassembled WGS sequence"/>
</dbReference>
<accession>A0A7X5YKG7</accession>
<dbReference type="RefSeq" id="WP_168045235.1">
    <property type="nucleotide sequence ID" value="NZ_JAATJM010000001.1"/>
</dbReference>
<name>A0A7X5YKG7_9CAUL</name>
<feature type="region of interest" description="Disordered" evidence="1">
    <location>
        <begin position="1"/>
        <end position="109"/>
    </location>
</feature>
<evidence type="ECO:0000313" key="2">
    <source>
        <dbReference type="EMBL" id="NJC40344.1"/>
    </source>
</evidence>
<sequence length="109" mass="11129">MATGMNEAGKAGHHERNKVEGEGETNASGGDTTSSGFGGDMDDIDPDAPSPTDLSGRTEPSMRTAVAQPGTHDPEDSSFAPGGDKTSNPDVDGEAMLDQTVGRADTGRH</sequence>
<gene>
    <name evidence="2" type="ORF">GGQ87_000602</name>
</gene>
<organism evidence="2 3">
    <name type="scientific">Brevundimonas alba</name>
    <dbReference type="NCBI Taxonomy" id="74314"/>
    <lineage>
        <taxon>Bacteria</taxon>
        <taxon>Pseudomonadati</taxon>
        <taxon>Pseudomonadota</taxon>
        <taxon>Alphaproteobacteria</taxon>
        <taxon>Caulobacterales</taxon>
        <taxon>Caulobacteraceae</taxon>
        <taxon>Brevundimonas</taxon>
    </lineage>
</organism>
<comment type="caution">
    <text evidence="2">The sequence shown here is derived from an EMBL/GenBank/DDBJ whole genome shotgun (WGS) entry which is preliminary data.</text>
</comment>
<keyword evidence="3" id="KW-1185">Reference proteome</keyword>
<feature type="compositionally biased region" description="Basic and acidic residues" evidence="1">
    <location>
        <begin position="10"/>
        <end position="21"/>
    </location>
</feature>